<reference evidence="3" key="1">
    <citation type="submission" date="2022-06" db="EMBL/GenBank/DDBJ databases">
        <title>Genome sequence of Phormidium yuhuli AB48 isolated from an industrial photobioreactor environment.</title>
        <authorList>
            <person name="Qiu Y."/>
            <person name="Noonan A.J.C."/>
            <person name="Dofher K."/>
            <person name="Koch M."/>
            <person name="Kieft B."/>
            <person name="Lin X."/>
            <person name="Ziels R.M."/>
            <person name="Hallam S.J."/>
        </authorList>
    </citation>
    <scope>NUCLEOTIDE SEQUENCE</scope>
    <source>
        <strain evidence="3">AB48</strain>
    </source>
</reference>
<protein>
    <recommendedName>
        <fullName evidence="5">Lipoprotein</fullName>
    </recommendedName>
</protein>
<accession>A0ABY5AMG5</accession>
<evidence type="ECO:0008006" key="5">
    <source>
        <dbReference type="Google" id="ProtNLM"/>
    </source>
</evidence>
<organism evidence="3 4">
    <name type="scientific">Phormidium yuhuli AB48</name>
    <dbReference type="NCBI Taxonomy" id="2940671"/>
    <lineage>
        <taxon>Bacteria</taxon>
        <taxon>Bacillati</taxon>
        <taxon>Cyanobacteriota</taxon>
        <taxon>Cyanophyceae</taxon>
        <taxon>Oscillatoriophycideae</taxon>
        <taxon>Oscillatoriales</taxon>
        <taxon>Oscillatoriaceae</taxon>
        <taxon>Phormidium</taxon>
        <taxon>Phormidium yuhuli</taxon>
    </lineage>
</organism>
<name>A0ABY5AMG5_9CYAN</name>
<keyword evidence="4" id="KW-1185">Reference proteome</keyword>
<dbReference type="EMBL" id="CP098611">
    <property type="protein sequence ID" value="USR90404.1"/>
    <property type="molecule type" value="Genomic_DNA"/>
</dbReference>
<evidence type="ECO:0000256" key="2">
    <source>
        <dbReference type="SAM" id="SignalP"/>
    </source>
</evidence>
<evidence type="ECO:0000256" key="1">
    <source>
        <dbReference type="SAM" id="MobiDB-lite"/>
    </source>
</evidence>
<keyword evidence="2" id="KW-0732">Signal</keyword>
<dbReference type="RefSeq" id="WP_252662434.1">
    <property type="nucleotide sequence ID" value="NZ_CP098611.1"/>
</dbReference>
<sequence>MRPVLSQSIQVLSLAIVSSAMLLNSCDNFSSAQEQSEDLAIQDASVEEPIQSDSAAASPRDVSPVAVEEPPSAASSNIPDPQPSGDLAQAHRETAEPAPLFAEVLPQVRSTTEIPIRLPSYVPIHEDDRTPLYVEAEATEDSYQIYLSLAPNCRGATACSYGVFAARRTTDGDYYGVGEDFAETVSLNDGITGNFNPMICAASCSPPVIEWSQEGVRYRIALKGIGPEDEEALENLQGLANSAIANDP</sequence>
<feature type="signal peptide" evidence="2">
    <location>
        <begin position="1"/>
        <end position="22"/>
    </location>
</feature>
<feature type="chain" id="PRO_5046721888" description="Lipoprotein" evidence="2">
    <location>
        <begin position="23"/>
        <end position="248"/>
    </location>
</feature>
<dbReference type="Proteomes" id="UP001056708">
    <property type="component" value="Chromosome"/>
</dbReference>
<feature type="region of interest" description="Disordered" evidence="1">
    <location>
        <begin position="49"/>
        <end position="90"/>
    </location>
</feature>
<evidence type="ECO:0000313" key="3">
    <source>
        <dbReference type="EMBL" id="USR90404.1"/>
    </source>
</evidence>
<proteinExistence type="predicted"/>
<evidence type="ECO:0000313" key="4">
    <source>
        <dbReference type="Proteomes" id="UP001056708"/>
    </source>
</evidence>
<gene>
    <name evidence="3" type="ORF">NEA10_16405</name>
</gene>